<gene>
    <name evidence="2" type="primary">BnaC01g38920D</name>
    <name evidence="2" type="ORF">GSBRNA2T00018630001</name>
</gene>
<evidence type="ECO:0000256" key="1">
    <source>
        <dbReference type="SAM" id="SignalP"/>
    </source>
</evidence>
<keyword evidence="1" id="KW-0732">Signal</keyword>
<dbReference type="AlphaFoldDB" id="A0A078GA01"/>
<evidence type="ECO:0000313" key="2">
    <source>
        <dbReference type="EMBL" id="CDY22209.1"/>
    </source>
</evidence>
<organism evidence="2 3">
    <name type="scientific">Brassica napus</name>
    <name type="common">Rape</name>
    <dbReference type="NCBI Taxonomy" id="3708"/>
    <lineage>
        <taxon>Eukaryota</taxon>
        <taxon>Viridiplantae</taxon>
        <taxon>Streptophyta</taxon>
        <taxon>Embryophyta</taxon>
        <taxon>Tracheophyta</taxon>
        <taxon>Spermatophyta</taxon>
        <taxon>Magnoliopsida</taxon>
        <taxon>eudicotyledons</taxon>
        <taxon>Gunneridae</taxon>
        <taxon>Pentapetalae</taxon>
        <taxon>rosids</taxon>
        <taxon>malvids</taxon>
        <taxon>Brassicales</taxon>
        <taxon>Brassicaceae</taxon>
        <taxon>Brassiceae</taxon>
        <taxon>Brassica</taxon>
    </lineage>
</organism>
<protein>
    <submittedName>
        <fullName evidence="2">BnaC01g38920D protein</fullName>
    </submittedName>
</protein>
<evidence type="ECO:0000313" key="3">
    <source>
        <dbReference type="Proteomes" id="UP000028999"/>
    </source>
</evidence>
<proteinExistence type="predicted"/>
<dbReference type="PaxDb" id="3708-A0A078GA01"/>
<name>A0A078GA01_BRANA</name>
<dbReference type="EMBL" id="LK032128">
    <property type="protein sequence ID" value="CDY22209.1"/>
    <property type="molecule type" value="Genomic_DNA"/>
</dbReference>
<dbReference type="Proteomes" id="UP000028999">
    <property type="component" value="Unassembled WGS sequence"/>
</dbReference>
<keyword evidence="3" id="KW-1185">Reference proteome</keyword>
<feature type="chain" id="PRO_5001735726" evidence="1">
    <location>
        <begin position="26"/>
        <end position="191"/>
    </location>
</feature>
<accession>A0A078GA01</accession>
<dbReference type="Gramene" id="CDY22209">
    <property type="protein sequence ID" value="CDY22209"/>
    <property type="gene ID" value="GSBRNA2T00018630001"/>
</dbReference>
<feature type="signal peptide" evidence="1">
    <location>
        <begin position="1"/>
        <end position="25"/>
    </location>
</feature>
<sequence length="191" mass="21498">MKSATLFVVSCVLIFFVLLNTKVEADDCAPQLDYLHSGKCDPNAKKAARQCVSEIQDKCYPRCSCRNNESGHQYIKETEHHALSLVSKHRTNTVDHASVVLSLSIACHSPQQTYAHNENVRWPSGSTECFSHTTTRGRQFDTREKRGGTGLAKKSLREFLARWPFGVSPVTIKSSTYTETYAHKSKYNDPK</sequence>
<dbReference type="OMA" id="ETEHHAL"/>
<reference evidence="2 3" key="1">
    <citation type="journal article" date="2014" name="Science">
        <title>Plant genetics. Early allopolyploid evolution in the post-Neolithic Brassica napus oilseed genome.</title>
        <authorList>
            <person name="Chalhoub B."/>
            <person name="Denoeud F."/>
            <person name="Liu S."/>
            <person name="Parkin I.A."/>
            <person name="Tang H."/>
            <person name="Wang X."/>
            <person name="Chiquet J."/>
            <person name="Belcram H."/>
            <person name="Tong C."/>
            <person name="Samans B."/>
            <person name="Correa M."/>
            <person name="Da Silva C."/>
            <person name="Just J."/>
            <person name="Falentin C."/>
            <person name="Koh C.S."/>
            <person name="Le Clainche I."/>
            <person name="Bernard M."/>
            <person name="Bento P."/>
            <person name="Noel B."/>
            <person name="Labadie K."/>
            <person name="Alberti A."/>
            <person name="Charles M."/>
            <person name="Arnaud D."/>
            <person name="Guo H."/>
            <person name="Daviaud C."/>
            <person name="Alamery S."/>
            <person name="Jabbari K."/>
            <person name="Zhao M."/>
            <person name="Edger P.P."/>
            <person name="Chelaifa H."/>
            <person name="Tack D."/>
            <person name="Lassalle G."/>
            <person name="Mestiri I."/>
            <person name="Schnel N."/>
            <person name="Le Paslier M.C."/>
            <person name="Fan G."/>
            <person name="Renault V."/>
            <person name="Bayer P.E."/>
            <person name="Golicz A.A."/>
            <person name="Manoli S."/>
            <person name="Lee T.H."/>
            <person name="Thi V.H."/>
            <person name="Chalabi S."/>
            <person name="Hu Q."/>
            <person name="Fan C."/>
            <person name="Tollenaere R."/>
            <person name="Lu Y."/>
            <person name="Battail C."/>
            <person name="Shen J."/>
            <person name="Sidebottom C.H."/>
            <person name="Wang X."/>
            <person name="Canaguier A."/>
            <person name="Chauveau A."/>
            <person name="Berard A."/>
            <person name="Deniot G."/>
            <person name="Guan M."/>
            <person name="Liu Z."/>
            <person name="Sun F."/>
            <person name="Lim Y.P."/>
            <person name="Lyons E."/>
            <person name="Town C.D."/>
            <person name="Bancroft I."/>
            <person name="Wang X."/>
            <person name="Meng J."/>
            <person name="Ma J."/>
            <person name="Pires J.C."/>
            <person name="King G.J."/>
            <person name="Brunel D."/>
            <person name="Delourme R."/>
            <person name="Renard M."/>
            <person name="Aury J.M."/>
            <person name="Adams K.L."/>
            <person name="Batley J."/>
            <person name="Snowdon R.J."/>
            <person name="Tost J."/>
            <person name="Edwards D."/>
            <person name="Zhou Y."/>
            <person name="Hua W."/>
            <person name="Sharpe A.G."/>
            <person name="Paterson A.H."/>
            <person name="Guan C."/>
            <person name="Wincker P."/>
        </authorList>
    </citation>
    <scope>NUCLEOTIDE SEQUENCE [LARGE SCALE GENOMIC DNA]</scope>
    <source>
        <strain evidence="3">cv. Darmor-bzh</strain>
    </source>
</reference>